<accession>A0A816DN28</accession>
<dbReference type="Proteomes" id="UP000663882">
    <property type="component" value="Unassembled WGS sequence"/>
</dbReference>
<dbReference type="Proteomes" id="UP000663874">
    <property type="component" value="Unassembled WGS sequence"/>
</dbReference>
<sequence length="363" mass="40753">MQLGILGFLATGTGPSDLKGNYGILDQRLAIAWIKSNIHAFGGNPNKVITLFGQSAGAQSTALHYVTNEMQSFFQAAIIESCPITIPFRTYAEYVTPTVLLAEKLNCTIGDIACFRASSYKDIAAAQAIINTMSTSSQFLQFFEPWVPVIDSLIVRGQLIEIISNISFPCKPLIIGTMTEEALSYIYDAFLQPIPPSQYSLVGTKLFGSKFPEVVKRYPAQGLYDQRPLLSRLATQWVFACPTRIFARKVAAYSYVFGYPLDTRGLINAGVCNGRACHGYELVYLFQAFWVNFTNADRYVSRTLATYWTNYAKSKNPNRPANVPLKWPKLTSGCEDYLYFQDPVRIEKNYLKNECDFWDTIGY</sequence>
<evidence type="ECO:0000313" key="2">
    <source>
        <dbReference type="EMBL" id="CAF1328885.1"/>
    </source>
</evidence>
<comment type="caution">
    <text evidence="5">The sequence shown here is derived from an EMBL/GenBank/DDBJ whole genome shotgun (WGS) entry which is preliminary data.</text>
</comment>
<dbReference type="AlphaFoldDB" id="A0A816DN28"/>
<dbReference type="EMBL" id="CAJOAX010003217">
    <property type="protein sequence ID" value="CAF3842412.1"/>
    <property type="molecule type" value="Genomic_DNA"/>
</dbReference>
<dbReference type="EMBL" id="CAJNOU010003593">
    <property type="protein sequence ID" value="CAF1399167.1"/>
    <property type="molecule type" value="Genomic_DNA"/>
</dbReference>
<dbReference type="Proteomes" id="UP000663889">
    <property type="component" value="Unassembled WGS sequence"/>
</dbReference>
<dbReference type="SUPFAM" id="SSF53474">
    <property type="entry name" value="alpha/beta-Hydrolases"/>
    <property type="match status" value="1"/>
</dbReference>
<dbReference type="Proteomes" id="UP000663823">
    <property type="component" value="Unassembled WGS sequence"/>
</dbReference>
<dbReference type="EMBL" id="CAJNOH010006673">
    <property type="protein sequence ID" value="CAF1438519.1"/>
    <property type="molecule type" value="Genomic_DNA"/>
</dbReference>
<keyword evidence="8" id="KW-1185">Reference proteome</keyword>
<gene>
    <name evidence="7" type="ORF">FNK824_LOCUS20930</name>
    <name evidence="5" type="ORF">JXQ802_LOCUS52378</name>
    <name evidence="6" type="ORF">OTI717_LOCUS20667</name>
    <name evidence="4" type="ORF">PYM288_LOCUS36056</name>
    <name evidence="2" type="ORF">RFH988_LOCUS31151</name>
    <name evidence="3" type="ORF">SEV965_LOCUS31350</name>
</gene>
<proteinExistence type="predicted"/>
<dbReference type="Gene3D" id="3.40.50.1820">
    <property type="entry name" value="alpha/beta hydrolase"/>
    <property type="match status" value="1"/>
</dbReference>
<dbReference type="EMBL" id="CAJNOL010008265">
    <property type="protein sequence ID" value="CAF1635090.1"/>
    <property type="molecule type" value="Genomic_DNA"/>
</dbReference>
<dbReference type="PANTHER" id="PTHR45570:SF2">
    <property type="entry name" value="ACETYLCHOLINESTERASE 1-LIKE"/>
    <property type="match status" value="1"/>
</dbReference>
<evidence type="ECO:0000313" key="5">
    <source>
        <dbReference type="EMBL" id="CAF1635090.1"/>
    </source>
</evidence>
<feature type="domain" description="Carboxylesterase type B" evidence="1">
    <location>
        <begin position="3"/>
        <end position="358"/>
    </location>
</feature>
<dbReference type="Proteomes" id="UP000663854">
    <property type="component" value="Unassembled WGS sequence"/>
</dbReference>
<dbReference type="PANTHER" id="PTHR45570">
    <property type="entry name" value="CARBOXYLIC ESTER HYDROLASE"/>
    <property type="match status" value="1"/>
</dbReference>
<dbReference type="InterPro" id="IPR002018">
    <property type="entry name" value="CarbesteraseB"/>
</dbReference>
<dbReference type="Pfam" id="PF00135">
    <property type="entry name" value="COesterase"/>
    <property type="match status" value="1"/>
</dbReference>
<organism evidence="5 8">
    <name type="scientific">Rotaria sordida</name>
    <dbReference type="NCBI Taxonomy" id="392033"/>
    <lineage>
        <taxon>Eukaryota</taxon>
        <taxon>Metazoa</taxon>
        <taxon>Spiralia</taxon>
        <taxon>Gnathifera</taxon>
        <taxon>Rotifera</taxon>
        <taxon>Eurotatoria</taxon>
        <taxon>Bdelloidea</taxon>
        <taxon>Philodinida</taxon>
        <taxon>Philodinidae</taxon>
        <taxon>Rotaria</taxon>
    </lineage>
</organism>
<name>A0A816DN28_9BILA</name>
<evidence type="ECO:0000313" key="3">
    <source>
        <dbReference type="EMBL" id="CAF1399167.1"/>
    </source>
</evidence>
<evidence type="ECO:0000313" key="7">
    <source>
        <dbReference type="EMBL" id="CAF3907809.1"/>
    </source>
</evidence>
<evidence type="ECO:0000313" key="6">
    <source>
        <dbReference type="EMBL" id="CAF3842412.1"/>
    </source>
</evidence>
<reference evidence="5" key="1">
    <citation type="submission" date="2021-02" db="EMBL/GenBank/DDBJ databases">
        <authorList>
            <person name="Nowell W R."/>
        </authorList>
    </citation>
    <scope>NUCLEOTIDE SEQUENCE</scope>
</reference>
<protein>
    <recommendedName>
        <fullName evidence="1">Carboxylesterase type B domain-containing protein</fullName>
    </recommendedName>
</protein>
<dbReference type="OrthoDB" id="19653at2759"/>
<evidence type="ECO:0000313" key="4">
    <source>
        <dbReference type="EMBL" id="CAF1438519.1"/>
    </source>
</evidence>
<dbReference type="Proteomes" id="UP000663870">
    <property type="component" value="Unassembled WGS sequence"/>
</dbReference>
<evidence type="ECO:0000313" key="8">
    <source>
        <dbReference type="Proteomes" id="UP000663870"/>
    </source>
</evidence>
<evidence type="ECO:0000259" key="1">
    <source>
        <dbReference type="Pfam" id="PF00135"/>
    </source>
</evidence>
<dbReference type="EMBL" id="CAJOBE010003932">
    <property type="protein sequence ID" value="CAF3907809.1"/>
    <property type="molecule type" value="Genomic_DNA"/>
</dbReference>
<dbReference type="EMBL" id="CAJNOO010003285">
    <property type="protein sequence ID" value="CAF1328885.1"/>
    <property type="molecule type" value="Genomic_DNA"/>
</dbReference>
<dbReference type="InterPro" id="IPR029058">
    <property type="entry name" value="AB_hydrolase_fold"/>
</dbReference>